<dbReference type="SUPFAM" id="SSF101874">
    <property type="entry name" value="YceI-like"/>
    <property type="match status" value="1"/>
</dbReference>
<evidence type="ECO:0000259" key="2">
    <source>
        <dbReference type="SMART" id="SM00867"/>
    </source>
</evidence>
<dbReference type="Proteomes" id="UP000298438">
    <property type="component" value="Unassembled WGS sequence"/>
</dbReference>
<name>A0A4Y9S3C2_9BURK</name>
<organism evidence="3 4">
    <name type="scientific">Zemynaea arenosa</name>
    <dbReference type="NCBI Taxonomy" id="2561931"/>
    <lineage>
        <taxon>Bacteria</taxon>
        <taxon>Pseudomonadati</taxon>
        <taxon>Pseudomonadota</taxon>
        <taxon>Betaproteobacteria</taxon>
        <taxon>Burkholderiales</taxon>
        <taxon>Oxalobacteraceae</taxon>
        <taxon>Telluria group</taxon>
        <taxon>Zemynaea</taxon>
    </lineage>
</organism>
<comment type="caution">
    <text evidence="3">The sequence shown here is derived from an EMBL/GenBank/DDBJ whole genome shotgun (WGS) entry which is preliminary data.</text>
</comment>
<feature type="chain" id="PRO_5021391868" evidence="1">
    <location>
        <begin position="21"/>
        <end position="192"/>
    </location>
</feature>
<evidence type="ECO:0000313" key="4">
    <source>
        <dbReference type="Proteomes" id="UP000298438"/>
    </source>
</evidence>
<dbReference type="PANTHER" id="PTHR34406">
    <property type="entry name" value="PROTEIN YCEI"/>
    <property type="match status" value="1"/>
</dbReference>
<feature type="signal peptide" evidence="1">
    <location>
        <begin position="1"/>
        <end position="20"/>
    </location>
</feature>
<dbReference type="InterPro" id="IPR007372">
    <property type="entry name" value="Lipid/polyisoprenoid-bd_YceI"/>
</dbReference>
<protein>
    <submittedName>
        <fullName evidence="3">Polyisoprenoid-binding protein</fullName>
    </submittedName>
</protein>
<gene>
    <name evidence="3" type="ORF">E4L96_18450</name>
</gene>
<dbReference type="AlphaFoldDB" id="A0A4Y9S3C2"/>
<dbReference type="InterPro" id="IPR036761">
    <property type="entry name" value="TTHA0802/YceI-like_sf"/>
</dbReference>
<keyword evidence="4" id="KW-1185">Reference proteome</keyword>
<evidence type="ECO:0000256" key="1">
    <source>
        <dbReference type="SAM" id="SignalP"/>
    </source>
</evidence>
<dbReference type="RefSeq" id="WP_135208680.1">
    <property type="nucleotide sequence ID" value="NZ_SPVF01000236.1"/>
</dbReference>
<evidence type="ECO:0000313" key="3">
    <source>
        <dbReference type="EMBL" id="TFW14991.1"/>
    </source>
</evidence>
<accession>A0A4Y9S3C2</accession>
<dbReference type="Gene3D" id="2.40.128.110">
    <property type="entry name" value="Lipid/polyisoprenoid-binding, YceI-like"/>
    <property type="match status" value="1"/>
</dbReference>
<dbReference type="EMBL" id="SPVF01000236">
    <property type="protein sequence ID" value="TFW14991.1"/>
    <property type="molecule type" value="Genomic_DNA"/>
</dbReference>
<dbReference type="SMART" id="SM00867">
    <property type="entry name" value="YceI"/>
    <property type="match status" value="1"/>
</dbReference>
<sequence>MKFQLLTAAVAAAISMSAVAAPVTYTIDSGHTFPSFEADHKGGLSIWRGKFNKTSGSITLDRAAKTGSVDITVDATSIDFGHDKLNAHVSSADMLDVAKFPTATFKGNKVHFNGDVPASIDGEFTLHGVTKPLTLTINKFKCVQDNMTKREVCGADASATFNRADFGVNYGEKYGFNMDVKLAIQVEAAEKK</sequence>
<proteinExistence type="predicted"/>
<feature type="domain" description="Lipid/polyisoprenoid-binding YceI-like" evidence="2">
    <location>
        <begin position="24"/>
        <end position="189"/>
    </location>
</feature>
<dbReference type="OrthoDB" id="9811006at2"/>
<dbReference type="PANTHER" id="PTHR34406:SF2">
    <property type="entry name" value="PERIPLASMIC PROTEIN"/>
    <property type="match status" value="1"/>
</dbReference>
<dbReference type="Pfam" id="PF04264">
    <property type="entry name" value="YceI"/>
    <property type="match status" value="1"/>
</dbReference>
<reference evidence="3 4" key="1">
    <citation type="submission" date="2019-03" db="EMBL/GenBank/DDBJ databases">
        <title>Draft Genome Sequence of Massilia arenosa sp. nov., a Novel Massilia Species Isolated from a Sandy-loam Maize Soil.</title>
        <authorList>
            <person name="Raths R."/>
            <person name="Peta V."/>
            <person name="Bucking H."/>
        </authorList>
    </citation>
    <scope>NUCLEOTIDE SEQUENCE [LARGE SCALE GENOMIC DNA]</scope>
    <source>
        <strain evidence="3 4">MC02</strain>
    </source>
</reference>
<keyword evidence="1" id="KW-0732">Signal</keyword>